<evidence type="ECO:0000313" key="3">
    <source>
        <dbReference type="Proteomes" id="UP001595960"/>
    </source>
</evidence>
<dbReference type="EMBL" id="JBHSJC010000002">
    <property type="protein sequence ID" value="MFC4830009.1"/>
    <property type="molecule type" value="Genomic_DNA"/>
</dbReference>
<dbReference type="PANTHER" id="PTHR43546:SF3">
    <property type="entry name" value="UPF0173 METAL-DEPENDENT HYDROLASE MJ1163"/>
    <property type="match status" value="1"/>
</dbReference>
<protein>
    <submittedName>
        <fullName evidence="2">MBL fold metallo-hydrolase</fullName>
    </submittedName>
</protein>
<dbReference type="SUPFAM" id="SSF56281">
    <property type="entry name" value="Metallo-hydrolase/oxidoreductase"/>
    <property type="match status" value="1"/>
</dbReference>
<keyword evidence="3" id="KW-1185">Reference proteome</keyword>
<dbReference type="RefSeq" id="WP_204394940.1">
    <property type="nucleotide sequence ID" value="NZ_JAFBBW010000001.1"/>
</dbReference>
<proteinExistence type="predicted"/>
<feature type="domain" description="Metallo-beta-lactamase" evidence="1">
    <location>
        <begin position="7"/>
        <end position="176"/>
    </location>
</feature>
<dbReference type="InterPro" id="IPR050114">
    <property type="entry name" value="UPF0173_UPF0282_UlaG_hydrolase"/>
</dbReference>
<dbReference type="SMART" id="SM00849">
    <property type="entry name" value="Lactamase_B"/>
    <property type="match status" value="1"/>
</dbReference>
<dbReference type="Gene3D" id="3.60.15.10">
    <property type="entry name" value="Ribonuclease Z/Hydroxyacylglutathione hydrolase-like"/>
    <property type="match status" value="1"/>
</dbReference>
<sequence length="214" mass="23033">MRVTKLEHAALVVEQSGSRLFIDPGKFTTPITEASGAVAVVVTHQHDDHWTPEQLARIRDRNPDVRVYGPAGMADAAAEAGVEVERVAPGDEIEVGPFRLRFFGGRHAVIHSSIPVIDNVGVLVNDALYYAGDSFAVPEGVQVQALAAPAGAPWMKIAESMDYVMAVRPHRAFPTHEMVLSRAGKALSNARLAWATEQGGGEYLPLEPGDSFDL</sequence>
<accession>A0ABV9R910</accession>
<organism evidence="2 3">
    <name type="scientific">Agromyces aurantiacus</name>
    <dbReference type="NCBI Taxonomy" id="165814"/>
    <lineage>
        <taxon>Bacteria</taxon>
        <taxon>Bacillati</taxon>
        <taxon>Actinomycetota</taxon>
        <taxon>Actinomycetes</taxon>
        <taxon>Micrococcales</taxon>
        <taxon>Microbacteriaceae</taxon>
        <taxon>Agromyces</taxon>
    </lineage>
</organism>
<dbReference type="Proteomes" id="UP001595960">
    <property type="component" value="Unassembled WGS sequence"/>
</dbReference>
<dbReference type="Pfam" id="PF13483">
    <property type="entry name" value="Lactamase_B_3"/>
    <property type="match status" value="1"/>
</dbReference>
<name>A0ABV9R910_9MICO</name>
<reference evidence="3" key="1">
    <citation type="journal article" date="2019" name="Int. J. Syst. Evol. Microbiol.">
        <title>The Global Catalogue of Microorganisms (GCM) 10K type strain sequencing project: providing services to taxonomists for standard genome sequencing and annotation.</title>
        <authorList>
            <consortium name="The Broad Institute Genomics Platform"/>
            <consortium name="The Broad Institute Genome Sequencing Center for Infectious Disease"/>
            <person name="Wu L."/>
            <person name="Ma J."/>
        </authorList>
    </citation>
    <scope>NUCLEOTIDE SEQUENCE [LARGE SCALE GENOMIC DNA]</scope>
    <source>
        <strain evidence="3">CGMCC 1.12192</strain>
    </source>
</reference>
<evidence type="ECO:0000259" key="1">
    <source>
        <dbReference type="SMART" id="SM00849"/>
    </source>
</evidence>
<gene>
    <name evidence="2" type="ORF">ACFPER_14480</name>
</gene>
<dbReference type="InterPro" id="IPR001279">
    <property type="entry name" value="Metallo-B-lactamas"/>
</dbReference>
<evidence type="ECO:0000313" key="2">
    <source>
        <dbReference type="EMBL" id="MFC4830009.1"/>
    </source>
</evidence>
<comment type="caution">
    <text evidence="2">The sequence shown here is derived from an EMBL/GenBank/DDBJ whole genome shotgun (WGS) entry which is preliminary data.</text>
</comment>
<dbReference type="InterPro" id="IPR036866">
    <property type="entry name" value="RibonucZ/Hydroxyglut_hydro"/>
</dbReference>
<dbReference type="PANTHER" id="PTHR43546">
    <property type="entry name" value="UPF0173 METAL-DEPENDENT HYDROLASE MJ1163-RELATED"/>
    <property type="match status" value="1"/>
</dbReference>